<dbReference type="KEGG" id="sniv:SFSGTM_23740"/>
<evidence type="ECO:0000313" key="2">
    <source>
        <dbReference type="EMBL" id="BBP01666.1"/>
    </source>
</evidence>
<dbReference type="GO" id="GO:0004568">
    <property type="term" value="F:chitinase activity"/>
    <property type="evidence" value="ECO:0007669"/>
    <property type="project" value="InterPro"/>
</dbReference>
<gene>
    <name evidence="2" type="ORF">SFSGTM_23740</name>
</gene>
<protein>
    <recommendedName>
        <fullName evidence="1">Glycoside hydrolase family 19 catalytic domain-containing protein</fullName>
    </recommendedName>
</protein>
<dbReference type="Proteomes" id="UP000463939">
    <property type="component" value="Chromosome"/>
</dbReference>
<name>A0A809RJ95_9PROT</name>
<dbReference type="SUPFAM" id="SSF53955">
    <property type="entry name" value="Lysozyme-like"/>
    <property type="match status" value="1"/>
</dbReference>
<keyword evidence="3" id="KW-1185">Reference proteome</keyword>
<dbReference type="AlphaFoldDB" id="A0A809RJ95"/>
<organism evidence="2 3">
    <name type="scientific">Sulfuriferula nivalis</name>
    <dbReference type="NCBI Taxonomy" id="2675298"/>
    <lineage>
        <taxon>Bacteria</taxon>
        <taxon>Pseudomonadati</taxon>
        <taxon>Pseudomonadota</taxon>
        <taxon>Betaproteobacteria</taxon>
        <taxon>Nitrosomonadales</taxon>
        <taxon>Sulfuricellaceae</taxon>
        <taxon>Sulfuriferula</taxon>
    </lineage>
</organism>
<sequence>MFHVKLKAIKEILFQYAQTRWKFRGRGLKQVKGKYNYSEFTKGYKYIWSDGSDFIENPDLLAAIPHKVRSAVWFWVAKKNANGQHCWEIADEGDSPTTVNKITAIVNSGELGTADIAGGGAEARRKFFILTYSTFK</sequence>
<feature type="domain" description="Glycoside hydrolase family 19 catalytic" evidence="1">
    <location>
        <begin position="20"/>
        <end position="98"/>
    </location>
</feature>
<dbReference type="GO" id="GO:0006032">
    <property type="term" value="P:chitin catabolic process"/>
    <property type="evidence" value="ECO:0007669"/>
    <property type="project" value="InterPro"/>
</dbReference>
<evidence type="ECO:0000313" key="3">
    <source>
        <dbReference type="Proteomes" id="UP000463939"/>
    </source>
</evidence>
<proteinExistence type="predicted"/>
<dbReference type="Gene3D" id="1.10.530.10">
    <property type="match status" value="1"/>
</dbReference>
<dbReference type="EMBL" id="AP021881">
    <property type="protein sequence ID" value="BBP01666.1"/>
    <property type="molecule type" value="Genomic_DNA"/>
</dbReference>
<evidence type="ECO:0000259" key="1">
    <source>
        <dbReference type="Pfam" id="PF00182"/>
    </source>
</evidence>
<dbReference type="InterPro" id="IPR023346">
    <property type="entry name" value="Lysozyme-like_dom_sf"/>
</dbReference>
<reference evidence="3" key="1">
    <citation type="submission" date="2019-11" db="EMBL/GenBank/DDBJ databases">
        <title>Isolation and characterization of a novel species in the genus Sulfuriferula.</title>
        <authorList>
            <person name="Mochizuki J."/>
            <person name="Kojima H."/>
            <person name="Fukui M."/>
        </authorList>
    </citation>
    <scope>NUCLEOTIDE SEQUENCE [LARGE SCALE GENOMIC DNA]</scope>
    <source>
        <strain evidence="3">SGTM</strain>
    </source>
</reference>
<dbReference type="GO" id="GO:0016998">
    <property type="term" value="P:cell wall macromolecule catabolic process"/>
    <property type="evidence" value="ECO:0007669"/>
    <property type="project" value="InterPro"/>
</dbReference>
<dbReference type="Pfam" id="PF00182">
    <property type="entry name" value="Glyco_hydro_19"/>
    <property type="match status" value="1"/>
</dbReference>
<accession>A0A809RJ95</accession>
<dbReference type="InterPro" id="IPR000726">
    <property type="entry name" value="Glyco_hydro_19_cat"/>
</dbReference>